<organism evidence="2 3">
    <name type="scientific">Methylophilus medardicus</name>
    <dbReference type="NCBI Taxonomy" id="2588534"/>
    <lineage>
        <taxon>Bacteria</taxon>
        <taxon>Pseudomonadati</taxon>
        <taxon>Pseudomonadota</taxon>
        <taxon>Betaproteobacteria</taxon>
        <taxon>Nitrosomonadales</taxon>
        <taxon>Methylophilaceae</taxon>
        <taxon>Methylophilus</taxon>
    </lineage>
</organism>
<dbReference type="KEGG" id="mmec:FIU01_10540"/>
<dbReference type="Proteomes" id="UP000311008">
    <property type="component" value="Chromosome"/>
</dbReference>
<evidence type="ECO:0000313" key="3">
    <source>
        <dbReference type="Proteomes" id="UP000311008"/>
    </source>
</evidence>
<dbReference type="RefSeq" id="WP_140004243.1">
    <property type="nucleotide sequence ID" value="NZ_CP040946.1"/>
</dbReference>
<protein>
    <submittedName>
        <fullName evidence="2">PEP-CTERM sorting domain-containing protein</fullName>
    </submittedName>
</protein>
<name>A0A5B8CUC2_9PROT</name>
<evidence type="ECO:0000256" key="1">
    <source>
        <dbReference type="SAM" id="SignalP"/>
    </source>
</evidence>
<dbReference type="InterPro" id="IPR013424">
    <property type="entry name" value="Ice-binding_C"/>
</dbReference>
<accession>A0A5B8CUC2</accession>
<feature type="chain" id="PRO_5022669816" evidence="1">
    <location>
        <begin position="32"/>
        <end position="272"/>
    </location>
</feature>
<dbReference type="EMBL" id="CP040946">
    <property type="protein sequence ID" value="QDC44914.1"/>
    <property type="molecule type" value="Genomic_DNA"/>
</dbReference>
<dbReference type="AlphaFoldDB" id="A0A5B8CUC2"/>
<gene>
    <name evidence="2" type="ORF">FIU01_10540</name>
</gene>
<dbReference type="NCBIfam" id="TIGR02595">
    <property type="entry name" value="PEP_CTERM"/>
    <property type="match status" value="1"/>
</dbReference>
<reference evidence="3" key="1">
    <citation type="journal article" date="2019" name="ISME J.">
        <title>Evolution in action: habitat transition from sediment to the pelagial leads to genome streamlining in Methylophilaceae.</title>
        <authorList>
            <person name="Salcher M."/>
            <person name="Schaefle D."/>
            <person name="Kaspar M."/>
            <person name="Neuenschwander S.M."/>
            <person name="Ghai R."/>
        </authorList>
    </citation>
    <scope>NUCLEOTIDE SEQUENCE [LARGE SCALE GENOMIC DNA]</scope>
    <source>
        <strain evidence="3">MMS-M-51</strain>
    </source>
</reference>
<proteinExistence type="predicted"/>
<evidence type="ECO:0000313" key="2">
    <source>
        <dbReference type="EMBL" id="QDC44914.1"/>
    </source>
</evidence>
<feature type="signal peptide" evidence="1">
    <location>
        <begin position="1"/>
        <end position="31"/>
    </location>
</feature>
<keyword evidence="1" id="KW-0732">Signal</keyword>
<sequence>MLGLLRYAVQHQKSAATLALCFFHLAGNAQATSLVVGDMTDIDWHAITVNNTNASTELKTVVASGGNPGSHLQMGVSKSDYDSPIASDGKRYTPGVTIAMIYQFASWNPATDGVLTSLDIRFDAKTLESSYSNNSAGFLTAAIEQNGRIYHLWDNLTSVTNSNWQNFGFNTVASNDWQSLNADFASQGIFSTDRPDFTSGMLRFGVGYVAYNLCYVSCDGFNAKVAVDNFSVSVNGIAPSAISPVPAPAAIWLFAMGLPVLGALLRRRQLSV</sequence>
<keyword evidence="3" id="KW-1185">Reference proteome</keyword>